<evidence type="ECO:0000313" key="2">
    <source>
        <dbReference type="Proteomes" id="UP000246569"/>
    </source>
</evidence>
<dbReference type="AlphaFoldDB" id="A0A317N0H7"/>
<dbReference type="Proteomes" id="UP000246569">
    <property type="component" value="Unassembled WGS sequence"/>
</dbReference>
<dbReference type="EMBL" id="QGTJ01000005">
    <property type="protein sequence ID" value="PWV61840.1"/>
    <property type="molecule type" value="Genomic_DNA"/>
</dbReference>
<reference evidence="1 2" key="1">
    <citation type="submission" date="2018-05" db="EMBL/GenBank/DDBJ databases">
        <title>Genomic Encyclopedia of Type Strains, Phase IV (KMG-IV): sequencing the most valuable type-strain genomes for metagenomic binning, comparative biology and taxonomic classification.</title>
        <authorList>
            <person name="Goeker M."/>
        </authorList>
    </citation>
    <scope>NUCLEOTIDE SEQUENCE [LARGE SCALE GENOMIC DNA]</scope>
    <source>
        <strain evidence="1 2">DSM 23606</strain>
    </source>
</reference>
<organism evidence="1 2">
    <name type="scientific">Plasticicumulans acidivorans</name>
    <dbReference type="NCBI Taxonomy" id="886464"/>
    <lineage>
        <taxon>Bacteria</taxon>
        <taxon>Pseudomonadati</taxon>
        <taxon>Pseudomonadota</taxon>
        <taxon>Gammaproteobacteria</taxon>
        <taxon>Candidatus Competibacteraceae</taxon>
        <taxon>Plasticicumulans</taxon>
    </lineage>
</organism>
<gene>
    <name evidence="1" type="ORF">C7443_105274</name>
</gene>
<name>A0A317N0H7_9GAMM</name>
<sequence length="85" mass="9250">MASAADFSKCIGFGVQPDAYQLYQRSRGVQCLLIKAALSNLMYGWGTAAHDFQDHASGGGDRFEYMQPGIELFVADFGITIEPVV</sequence>
<accession>A0A317N0H7</accession>
<proteinExistence type="predicted"/>
<keyword evidence="2" id="KW-1185">Reference proteome</keyword>
<evidence type="ECO:0000313" key="1">
    <source>
        <dbReference type="EMBL" id="PWV61840.1"/>
    </source>
</evidence>
<protein>
    <submittedName>
        <fullName evidence="1">Uncharacterized protein</fullName>
    </submittedName>
</protein>
<comment type="caution">
    <text evidence="1">The sequence shown here is derived from an EMBL/GenBank/DDBJ whole genome shotgun (WGS) entry which is preliminary data.</text>
</comment>